<dbReference type="KEGG" id="rpe:RPE_0424"/>
<gene>
    <name evidence="2" type="ordered locus">RPE_0424</name>
</gene>
<organism evidence="2">
    <name type="scientific">Rhodopseudomonas palustris (strain BisA53)</name>
    <dbReference type="NCBI Taxonomy" id="316055"/>
    <lineage>
        <taxon>Bacteria</taxon>
        <taxon>Pseudomonadati</taxon>
        <taxon>Pseudomonadota</taxon>
        <taxon>Alphaproteobacteria</taxon>
        <taxon>Hyphomicrobiales</taxon>
        <taxon>Nitrobacteraceae</taxon>
        <taxon>Rhodopseudomonas</taxon>
    </lineage>
</organism>
<feature type="domain" description="YchJ-like middle NTF2-like" evidence="1">
    <location>
        <begin position="27"/>
        <end position="124"/>
    </location>
</feature>
<evidence type="ECO:0000313" key="2">
    <source>
        <dbReference type="EMBL" id="ABJ04383.1"/>
    </source>
</evidence>
<protein>
    <submittedName>
        <fullName evidence="2">SecC-like protein</fullName>
    </submittedName>
</protein>
<dbReference type="eggNOG" id="COG3012">
    <property type="taxonomic scope" value="Bacteria"/>
</dbReference>
<dbReference type="SUPFAM" id="SSF54427">
    <property type="entry name" value="NTF2-like"/>
    <property type="match status" value="1"/>
</dbReference>
<dbReference type="STRING" id="316055.RPE_0424"/>
<reference evidence="2" key="1">
    <citation type="submission" date="2006-09" db="EMBL/GenBank/DDBJ databases">
        <title>Complete sequence of Rhodopseudomonas palustris BisA53.</title>
        <authorList>
            <consortium name="US DOE Joint Genome Institute"/>
            <person name="Copeland A."/>
            <person name="Lucas S."/>
            <person name="Lapidus A."/>
            <person name="Barry K."/>
            <person name="Detter J.C."/>
            <person name="Glavina del Rio T."/>
            <person name="Hammon N."/>
            <person name="Israni S."/>
            <person name="Dalin E."/>
            <person name="Tice H."/>
            <person name="Pitluck S."/>
            <person name="Chain P."/>
            <person name="Malfatti S."/>
            <person name="Shin M."/>
            <person name="Vergez L."/>
            <person name="Schmutz J."/>
            <person name="Larimer F."/>
            <person name="Land M."/>
            <person name="Hauser L."/>
            <person name="Pelletier D.A."/>
            <person name="Kyrpides N."/>
            <person name="Kim E."/>
            <person name="Harwood C.S."/>
            <person name="Oda Y."/>
            <person name="Richardson P."/>
        </authorList>
    </citation>
    <scope>NUCLEOTIDE SEQUENCE [LARGE SCALE GENOMIC DNA]</scope>
    <source>
        <strain evidence="2">BisA53</strain>
    </source>
</reference>
<dbReference type="HOGENOM" id="CLU_099590_2_0_5"/>
<dbReference type="InterPro" id="IPR048469">
    <property type="entry name" value="YchJ-like_M"/>
</dbReference>
<name>Q07UK1_RHOP5</name>
<sequence>MDCTCCSGRPFDQCCGPLLAGRQKAASPEALMRSRYSAYATKNFDYVWNTTDPKMRDKAAHAGNCDWMASSTFTGLSVLAASEQGGEGMVEFIATFRRGGDPEARHHERSRFRKRLGKWVFCAGEVIRDGV</sequence>
<dbReference type="EMBL" id="CP000463">
    <property type="protein sequence ID" value="ABJ04383.1"/>
    <property type="molecule type" value="Genomic_DNA"/>
</dbReference>
<evidence type="ECO:0000259" key="1">
    <source>
        <dbReference type="Pfam" id="PF17775"/>
    </source>
</evidence>
<dbReference type="Pfam" id="PF17775">
    <property type="entry name" value="YchJ_M-like"/>
    <property type="match status" value="1"/>
</dbReference>
<accession>Q07UK1</accession>
<dbReference type="Gene3D" id="3.10.450.50">
    <property type="match status" value="1"/>
</dbReference>
<dbReference type="OrthoDB" id="21421at2"/>
<proteinExistence type="predicted"/>
<dbReference type="AlphaFoldDB" id="Q07UK1"/>
<dbReference type="PANTHER" id="PTHR33747">
    <property type="entry name" value="UPF0225 PROTEIN SCO1677"/>
    <property type="match status" value="1"/>
</dbReference>
<dbReference type="PANTHER" id="PTHR33747:SF1">
    <property type="entry name" value="ADENYLATE CYCLASE-ASSOCIATED CAP C-TERMINAL DOMAIN-CONTAINING PROTEIN"/>
    <property type="match status" value="1"/>
</dbReference>
<dbReference type="InterPro" id="IPR032710">
    <property type="entry name" value="NTF2-like_dom_sf"/>
</dbReference>